<dbReference type="Pfam" id="PF01364">
    <property type="entry name" value="Peptidase_C25"/>
    <property type="match status" value="1"/>
</dbReference>
<sequence>MRTDLVLSRFTMTQRYTRLLGRLLGLLLALLAGTSAVRAQSGPYGNEWIVPTQTYYKIKITRDGIYRLDQAYLTQAGLSASTNPQRLQLWRRGQQVALYGGGNQVQLDQSTYFEFFGQRNDGQLDQEMYKAAGDQPHKLYSLFTDTAAYFLTVSATTNGKRMTETATAATGTVHPQWLQPRLRLMVNPELQNYSFTVPWSAQPVNSFGGRGYFYGQGAEQGVYFPWADKGEGFATHGIEDSFTFVMDSLFNRSGGSGAQTWLEILLIGSSRLAVTHSTTLSVLPGGTGAPRQLTTVNYPQFSSRKVVVRLQPGDIGANGRVGIRAAVPSPTNPVTDRFRIGYIRVVSSQATRWRSGQRALQFWNDSTQAGPAYYVLDSIPATVGGYDVTDPANVRRTAGVALSGQQRAYGFASAAGSTRRLLLADGARALVPGRAQRVYFRALNPASYNFLIVTSKALMRPAGAVANPVRDYATYRATAAPGRLAYDTLVVTSDLLYDQFHYGERSPLAVRHFAQYMRTAPRADRYLLLLGKGVMLSEDKGQYGFYRQASATERASVPDLVPATTRSGSDVFFTADWPSGSYVPRMVTGRVPAQTPEQVVNYLKKLQAHEVPTLAPWRKNVLHMEGGQNAMEHQWFRGYLREYQRLAEKPFFGGHVDTVNNTVDGTSTVDISPQVNAGLALITYFGHGSNSVLELNPLPIELSSSNYRNINKYPVFMAGGCAIGNTYGGFGSIGENWLLLPDKGAVGWMADSDFGLESDQDNYLRRVYELMFNDATWYGKPIAAVQGEVLQRLQAQWAQGLTAYRVSMLMNITWQGDPALAMFSPDKPDYQFTPATAQVSIEAVSPGPILASSQRFNLRLQLSNYGKIVRTPLRITIGRTATAAGSTTALPQTVVTIPYYRRDTTIVVAMTNPVSGAAFGNNTFTVTLDNPNVIDERDETNNVATLNYNFLNGGITILAPNEYAIASRANVRLVGQSNSPLSQPLNYQFQLDTIPAFSSRFARTYTVQARDLVTWTPGLPAPVAGRDSVVYYWRVRFSPAGAPAGLDTTWVNSSFRFINGSPKGWSQSHYGQMASAAKTKVSQTVPGGRWEFNEITRSLRLQTVGAPTDDLSQNTFLTAYGMTVDGRLIQGDNCGRPGLNPTNANTISPANIMVAVFEGKRLRQLNTIPGGNYSRCGDVGRDTYFHFATTANRRDSLGLDNINTSRRQGQLLALLQNVPNGAYVALVSMNRVHFSSFRADLKAQLAAMGSQLINSAQDGDPLVMVLRKGFPAQAQEATFSPASPTPRDSQVVALNYTLRSREGAGTVVSTRIGPAQEWQTLYHTIKRPEASDAYTLRLIGYDANNQRQVLLPNVTNPAQALTAVSAQQYPYLQLEAELRDTVNLTAPQLKQWLVTYRGVPEGVVRRDHPGIPAGAYDAATLSAAANTGILTIPVYFENVSDVDFLARTRAKAIITETRNGGRVDTVSIRATRAAGFSLRPRADSTAVYNFRLNVAGVRGPATLRLIANSQELPEQVYYNNELNLSFTAPDISVPPVLDVAFDGTHILNGDIVSPNPEVLVDVRYEDKRRPLIDPTKVQLLLTRPNAAPEVVPMTNSALIRFVNDSSAGRTRVYYTPGTLPDGVYKLEVQAKDMGDNQVAAQRYGVTFEVVNKTSITNVFPYPNPITSKARFVFTLTGSTPPRNMKIQILTVTGKVVREIMQSELGPLRIGNNVSSYAWDGTDEYGDRLANGTYLYRVVLDDPDGQYEHRRTAADQAFKKGWGKLVLLR</sequence>
<evidence type="ECO:0000313" key="2">
    <source>
        <dbReference type="EMBL" id="TLM89845.1"/>
    </source>
</evidence>
<dbReference type="Gene3D" id="3.40.50.1460">
    <property type="match status" value="1"/>
</dbReference>
<accession>A0A5R8WM04</accession>
<reference evidence="2 3" key="1">
    <citation type="submission" date="2019-05" db="EMBL/GenBank/DDBJ databases">
        <title>Hymenobacter edaphi sp. nov., isolated from abandoned arsenic-contaminated farmland soil.</title>
        <authorList>
            <person name="Nie L."/>
        </authorList>
    </citation>
    <scope>NUCLEOTIDE SEQUENCE [LARGE SCALE GENOMIC DNA]</scope>
    <source>
        <strain evidence="2 3">1-3-3-8</strain>
    </source>
</reference>
<dbReference type="Proteomes" id="UP000305517">
    <property type="component" value="Unassembled WGS sequence"/>
</dbReference>
<dbReference type="OrthoDB" id="9757650at2"/>
<proteinExistence type="predicted"/>
<dbReference type="Gene3D" id="2.60.40.10">
    <property type="entry name" value="Immunoglobulins"/>
    <property type="match status" value="1"/>
</dbReference>
<name>A0A5R8WM04_9BACT</name>
<dbReference type="InterPro" id="IPR029030">
    <property type="entry name" value="Caspase-like_dom_sf"/>
</dbReference>
<dbReference type="SUPFAM" id="SSF52129">
    <property type="entry name" value="Caspase-like"/>
    <property type="match status" value="1"/>
</dbReference>
<comment type="caution">
    <text evidence="2">The sequence shown here is derived from an EMBL/GenBank/DDBJ whole genome shotgun (WGS) entry which is preliminary data.</text>
</comment>
<dbReference type="InterPro" id="IPR001769">
    <property type="entry name" value="Gingipain"/>
</dbReference>
<dbReference type="Gene3D" id="2.60.40.4070">
    <property type="match status" value="1"/>
</dbReference>
<keyword evidence="3" id="KW-1185">Reference proteome</keyword>
<gene>
    <name evidence="2" type="ORF">FDY95_19770</name>
</gene>
<dbReference type="InterPro" id="IPR013783">
    <property type="entry name" value="Ig-like_fold"/>
</dbReference>
<organism evidence="2 3">
    <name type="scientific">Hymenobacter jeollabukensis</name>
    <dbReference type="NCBI Taxonomy" id="2025313"/>
    <lineage>
        <taxon>Bacteria</taxon>
        <taxon>Pseudomonadati</taxon>
        <taxon>Bacteroidota</taxon>
        <taxon>Cytophagia</taxon>
        <taxon>Cytophagales</taxon>
        <taxon>Hymenobacteraceae</taxon>
        <taxon>Hymenobacter</taxon>
    </lineage>
</organism>
<evidence type="ECO:0000259" key="1">
    <source>
        <dbReference type="Pfam" id="PF01364"/>
    </source>
</evidence>
<evidence type="ECO:0000313" key="3">
    <source>
        <dbReference type="Proteomes" id="UP000305517"/>
    </source>
</evidence>
<dbReference type="EMBL" id="VAJM01000011">
    <property type="protein sequence ID" value="TLM89845.1"/>
    <property type="molecule type" value="Genomic_DNA"/>
</dbReference>
<protein>
    <recommendedName>
        <fullName evidence="1">Gingipain domain-containing protein</fullName>
    </recommendedName>
</protein>
<feature type="domain" description="Gingipain" evidence="1">
    <location>
        <begin position="450"/>
        <end position="821"/>
    </location>
</feature>
<dbReference type="GO" id="GO:0008234">
    <property type="term" value="F:cysteine-type peptidase activity"/>
    <property type="evidence" value="ECO:0007669"/>
    <property type="project" value="InterPro"/>
</dbReference>
<dbReference type="GO" id="GO:0006508">
    <property type="term" value="P:proteolysis"/>
    <property type="evidence" value="ECO:0007669"/>
    <property type="project" value="InterPro"/>
</dbReference>